<dbReference type="GO" id="GO:0016020">
    <property type="term" value="C:membrane"/>
    <property type="evidence" value="ECO:0007669"/>
    <property type="project" value="UniProtKB-SubCell"/>
</dbReference>
<organism evidence="6 7">
    <name type="scientific">Ridgeia piscesae</name>
    <name type="common">Tubeworm</name>
    <dbReference type="NCBI Taxonomy" id="27915"/>
    <lineage>
        <taxon>Eukaryota</taxon>
        <taxon>Metazoa</taxon>
        <taxon>Spiralia</taxon>
        <taxon>Lophotrochozoa</taxon>
        <taxon>Annelida</taxon>
        <taxon>Polychaeta</taxon>
        <taxon>Sedentaria</taxon>
        <taxon>Canalipalpata</taxon>
        <taxon>Sabellida</taxon>
        <taxon>Siboglinidae</taxon>
        <taxon>Ridgeia</taxon>
    </lineage>
</organism>
<evidence type="ECO:0000256" key="3">
    <source>
        <dbReference type="ARBA" id="ARBA00022989"/>
    </source>
</evidence>
<feature type="transmembrane region" description="Helical" evidence="5">
    <location>
        <begin position="182"/>
        <end position="202"/>
    </location>
</feature>
<feature type="transmembrane region" description="Helical" evidence="5">
    <location>
        <begin position="159"/>
        <end position="175"/>
    </location>
</feature>
<evidence type="ECO:0000256" key="1">
    <source>
        <dbReference type="ARBA" id="ARBA00004141"/>
    </source>
</evidence>
<sequence length="277" mass="31373">MSFRQALYVLISVYYTAWISYPRAYSQIHAPQASPARFKRDLAGWFKKFFLEGQKLHTERAAKVQSGLSHDEWHKRFMARHRRAIGFLAPVCFIQILYWSAFVSRGRWYIFAEKYAMSITMVFGAMIAGMTSEGGGAVAFPVMTLVLGVHPSVARDFSVMVQACGMTAASLSIFMQGIHFEWYALLIGSLGGAIGAVSGFYTVDRYFDPKQKKMGFVSIWFSFAFALFMLNRYSKRKTYYKIHNMRLWKATVLLVAGIVGGLFTSFAGNGLDICCFR</sequence>
<evidence type="ECO:0008006" key="8">
    <source>
        <dbReference type="Google" id="ProtNLM"/>
    </source>
</evidence>
<dbReference type="AlphaFoldDB" id="A0AAD9UKM8"/>
<comment type="subcellular location">
    <subcellularLocation>
        <location evidence="1">Membrane</location>
        <topology evidence="1">Multi-pass membrane protein</topology>
    </subcellularLocation>
</comment>
<feature type="transmembrane region" description="Helical" evidence="5">
    <location>
        <begin position="251"/>
        <end position="271"/>
    </location>
</feature>
<name>A0AAD9UKM8_RIDPI</name>
<proteinExistence type="predicted"/>
<reference evidence="6" key="1">
    <citation type="journal article" date="2023" name="Mol. Biol. Evol.">
        <title>Third-Generation Sequencing Reveals the Adaptive Role of the Epigenome in Three Deep-Sea Polychaetes.</title>
        <authorList>
            <person name="Perez M."/>
            <person name="Aroh O."/>
            <person name="Sun Y."/>
            <person name="Lan Y."/>
            <person name="Juniper S.K."/>
            <person name="Young C.R."/>
            <person name="Angers B."/>
            <person name="Qian P.Y."/>
        </authorList>
    </citation>
    <scope>NUCLEOTIDE SEQUENCE</scope>
    <source>
        <strain evidence="6">R07B-5</strain>
    </source>
</reference>
<dbReference type="PANTHER" id="PTHR31154">
    <property type="entry name" value="MEMBRANE TRANSPORTER PROTEIN"/>
    <property type="match status" value="1"/>
</dbReference>
<feature type="transmembrane region" description="Helical" evidence="5">
    <location>
        <begin position="214"/>
        <end position="230"/>
    </location>
</feature>
<evidence type="ECO:0000313" key="6">
    <source>
        <dbReference type="EMBL" id="KAK2192747.1"/>
    </source>
</evidence>
<keyword evidence="7" id="KW-1185">Reference proteome</keyword>
<evidence type="ECO:0000256" key="2">
    <source>
        <dbReference type="ARBA" id="ARBA00022692"/>
    </source>
</evidence>
<dbReference type="Pfam" id="PF01925">
    <property type="entry name" value="TauE"/>
    <property type="match status" value="1"/>
</dbReference>
<accession>A0AAD9UKM8</accession>
<keyword evidence="3 5" id="KW-1133">Transmembrane helix</keyword>
<feature type="transmembrane region" description="Helical" evidence="5">
    <location>
        <begin position="108"/>
        <end position="128"/>
    </location>
</feature>
<dbReference type="PANTHER" id="PTHR31154:SF4">
    <property type="entry name" value="MEMBRANE TRANSPORTER PROTEIN"/>
    <property type="match status" value="1"/>
</dbReference>
<feature type="transmembrane region" description="Helical" evidence="5">
    <location>
        <begin position="84"/>
        <end position="102"/>
    </location>
</feature>
<protein>
    <recommendedName>
        <fullName evidence="8">Sulfite exporter TauE/SafE</fullName>
    </recommendedName>
</protein>
<dbReference type="EMBL" id="JAODUO010000023">
    <property type="protein sequence ID" value="KAK2192747.1"/>
    <property type="molecule type" value="Genomic_DNA"/>
</dbReference>
<dbReference type="Proteomes" id="UP001209878">
    <property type="component" value="Unassembled WGS sequence"/>
</dbReference>
<dbReference type="InterPro" id="IPR002781">
    <property type="entry name" value="TM_pro_TauE-like"/>
</dbReference>
<evidence type="ECO:0000313" key="7">
    <source>
        <dbReference type="Proteomes" id="UP001209878"/>
    </source>
</evidence>
<keyword evidence="4 5" id="KW-0472">Membrane</keyword>
<keyword evidence="2 5" id="KW-0812">Transmembrane</keyword>
<comment type="caution">
    <text evidence="6">The sequence shown here is derived from an EMBL/GenBank/DDBJ whole genome shotgun (WGS) entry which is preliminary data.</text>
</comment>
<evidence type="ECO:0000256" key="5">
    <source>
        <dbReference type="SAM" id="Phobius"/>
    </source>
</evidence>
<evidence type="ECO:0000256" key="4">
    <source>
        <dbReference type="ARBA" id="ARBA00023136"/>
    </source>
</evidence>
<gene>
    <name evidence="6" type="ORF">NP493_23g01011</name>
</gene>